<dbReference type="AlphaFoldDB" id="A0A563VLR9"/>
<name>A0A563VLR9_9CYAN</name>
<evidence type="ECO:0000313" key="3">
    <source>
        <dbReference type="Proteomes" id="UP000320055"/>
    </source>
</evidence>
<protein>
    <submittedName>
        <fullName evidence="2">Uncharacterized protein</fullName>
    </submittedName>
</protein>
<dbReference type="EMBL" id="CAACVJ010000054">
    <property type="protein sequence ID" value="VEP12396.1"/>
    <property type="molecule type" value="Genomic_DNA"/>
</dbReference>
<evidence type="ECO:0000256" key="1">
    <source>
        <dbReference type="SAM" id="MobiDB-lite"/>
    </source>
</evidence>
<dbReference type="OrthoDB" id="427816at2"/>
<evidence type="ECO:0000313" key="2">
    <source>
        <dbReference type="EMBL" id="VEP12396.1"/>
    </source>
</evidence>
<feature type="compositionally biased region" description="Polar residues" evidence="1">
    <location>
        <begin position="1"/>
        <end position="16"/>
    </location>
</feature>
<reference evidence="2 3" key="1">
    <citation type="submission" date="2019-01" db="EMBL/GenBank/DDBJ databases">
        <authorList>
            <person name="Brito A."/>
        </authorList>
    </citation>
    <scope>NUCLEOTIDE SEQUENCE [LARGE SCALE GENOMIC DNA]</scope>
    <source>
        <strain evidence="2">1</strain>
    </source>
</reference>
<sequence>MTVENVETNGNQTTETEAPESLALSVPQKTTLPQNRPVEPSHLDVVRTYSSVGSARPVTKSGIEISNTLTISGNRPIALSGLQISETYAVMGNRPVASNEIDDAATLMGYID</sequence>
<dbReference type="RefSeq" id="WP_144870381.1">
    <property type="nucleotide sequence ID" value="NZ_LR213898.1"/>
</dbReference>
<gene>
    <name evidence="2" type="ORF">H1P_1470013</name>
</gene>
<dbReference type="Proteomes" id="UP000320055">
    <property type="component" value="Unassembled WGS sequence"/>
</dbReference>
<accession>A0A563VLR9</accession>
<organism evidence="2 3">
    <name type="scientific">Hyella patelloides LEGE 07179</name>
    <dbReference type="NCBI Taxonomy" id="945734"/>
    <lineage>
        <taxon>Bacteria</taxon>
        <taxon>Bacillati</taxon>
        <taxon>Cyanobacteriota</taxon>
        <taxon>Cyanophyceae</taxon>
        <taxon>Pleurocapsales</taxon>
        <taxon>Hyellaceae</taxon>
        <taxon>Hyella</taxon>
    </lineage>
</organism>
<feature type="region of interest" description="Disordered" evidence="1">
    <location>
        <begin position="1"/>
        <end position="23"/>
    </location>
</feature>
<proteinExistence type="predicted"/>
<keyword evidence="3" id="KW-1185">Reference proteome</keyword>